<evidence type="ECO:0000256" key="4">
    <source>
        <dbReference type="ARBA" id="ARBA00022827"/>
    </source>
</evidence>
<dbReference type="InterPro" id="IPR006094">
    <property type="entry name" value="Oxid_FAD_bind_N"/>
</dbReference>
<reference evidence="9" key="1">
    <citation type="journal article" date="2015" name="Genome Announc.">
        <title>Genome sequence of the AIDS-associated pathogen Penicillium marneffei (ATCC18224) and its near taxonomic relative Talaromyces stipitatus (ATCC10500).</title>
        <authorList>
            <person name="Nierman W.C."/>
            <person name="Fedorova-Abrams N.D."/>
            <person name="Andrianopoulos A."/>
        </authorList>
    </citation>
    <scope>NUCLEOTIDE SEQUENCE [LARGE SCALE GENOMIC DNA]</scope>
    <source>
        <strain evidence="9">ATCC 10500 / CBS 375.48 / QM 6759 / NRRL 1006</strain>
    </source>
</reference>
<dbReference type="Gene3D" id="3.40.462.20">
    <property type="match status" value="1"/>
</dbReference>
<dbReference type="InterPro" id="IPR012951">
    <property type="entry name" value="BBE"/>
</dbReference>
<keyword evidence="3" id="KW-0285">Flavoprotein</keyword>
<name>B8M0H3_TALSN</name>
<protein>
    <recommendedName>
        <fullName evidence="7">FAD-binding PCMH-type domain-containing protein</fullName>
    </recommendedName>
</protein>
<evidence type="ECO:0000259" key="7">
    <source>
        <dbReference type="PROSITE" id="PS51387"/>
    </source>
</evidence>
<comment type="similarity">
    <text evidence="2">Belongs to the oxygen-dependent FAD-linked oxidoreductase family.</text>
</comment>
<evidence type="ECO:0000313" key="8">
    <source>
        <dbReference type="EMBL" id="EED21270.1"/>
    </source>
</evidence>
<keyword evidence="9" id="KW-1185">Reference proteome</keyword>
<feature type="domain" description="FAD-binding PCMH-type" evidence="7">
    <location>
        <begin position="71"/>
        <end position="243"/>
    </location>
</feature>
<dbReference type="EMBL" id="EQ962653">
    <property type="protein sequence ID" value="EED21270.1"/>
    <property type="molecule type" value="Genomic_DNA"/>
</dbReference>
<dbReference type="OrthoDB" id="4222396at2759"/>
<dbReference type="Gene3D" id="3.30.465.10">
    <property type="match status" value="1"/>
</dbReference>
<comment type="cofactor">
    <cofactor evidence="1">
        <name>FAD</name>
        <dbReference type="ChEBI" id="CHEBI:57692"/>
    </cofactor>
</comment>
<accession>B8M0H3</accession>
<dbReference type="PANTHER" id="PTHR42973">
    <property type="entry name" value="BINDING OXIDOREDUCTASE, PUTATIVE (AFU_ORTHOLOGUE AFUA_1G17690)-RELATED"/>
    <property type="match status" value="1"/>
</dbReference>
<evidence type="ECO:0000256" key="3">
    <source>
        <dbReference type="ARBA" id="ARBA00022630"/>
    </source>
</evidence>
<dbReference type="eggNOG" id="ENOG502SJ3M">
    <property type="taxonomic scope" value="Eukaryota"/>
</dbReference>
<feature type="chain" id="PRO_5002877473" description="FAD-binding PCMH-type domain-containing protein" evidence="6">
    <location>
        <begin position="25"/>
        <end position="506"/>
    </location>
</feature>
<dbReference type="PROSITE" id="PS51387">
    <property type="entry name" value="FAD_PCMH"/>
    <property type="match status" value="1"/>
</dbReference>
<dbReference type="GO" id="GO:0071949">
    <property type="term" value="F:FAD binding"/>
    <property type="evidence" value="ECO:0007669"/>
    <property type="project" value="InterPro"/>
</dbReference>
<proteinExistence type="inferred from homology"/>
<evidence type="ECO:0000256" key="2">
    <source>
        <dbReference type="ARBA" id="ARBA00005466"/>
    </source>
</evidence>
<dbReference type="InParanoid" id="B8M0H3"/>
<dbReference type="GeneID" id="8106107"/>
<organism evidence="8 9">
    <name type="scientific">Talaromyces stipitatus (strain ATCC 10500 / CBS 375.48 / QM 6759 / NRRL 1006)</name>
    <name type="common">Penicillium stipitatum</name>
    <dbReference type="NCBI Taxonomy" id="441959"/>
    <lineage>
        <taxon>Eukaryota</taxon>
        <taxon>Fungi</taxon>
        <taxon>Dikarya</taxon>
        <taxon>Ascomycota</taxon>
        <taxon>Pezizomycotina</taxon>
        <taxon>Eurotiomycetes</taxon>
        <taxon>Eurotiomycetidae</taxon>
        <taxon>Eurotiales</taxon>
        <taxon>Trichocomaceae</taxon>
        <taxon>Talaromyces</taxon>
        <taxon>Talaromyces sect. Talaromyces</taxon>
    </lineage>
</organism>
<dbReference type="STRING" id="441959.B8M0H3"/>
<dbReference type="Pfam" id="PF01565">
    <property type="entry name" value="FAD_binding_4"/>
    <property type="match status" value="1"/>
</dbReference>
<dbReference type="Pfam" id="PF08031">
    <property type="entry name" value="BBE"/>
    <property type="match status" value="1"/>
</dbReference>
<dbReference type="InterPro" id="IPR050416">
    <property type="entry name" value="FAD-linked_Oxidoreductase"/>
</dbReference>
<keyword evidence="5" id="KW-0560">Oxidoreductase</keyword>
<sequence>MVKATLKVWASMLAGLISFKGVLSLPTPEKSCDIDLRGLLTDPVHQWASNTTISFPNTVAFENATERWSIFSPPTYSAAVSPGTEEDVKKVVNLARTYGFPFLTRGGGHGYAASLGAFKEGVSLDLSHWKSIQVNSSALTMTVGPGVIYNDIFDPLYDAGFLMQTGSCSCPSVIGVALGGGIGRMMGNLGLTADALQSVRLVGSDGIVKTVSETSYPDLFWAIRGAGANFGVITSATFNIQPLADFNDGNVFMLDFYLPAESSLEYFKVIETHYSPMPVNLAAVVVNNWNSTLNISQIASDWIFYGTEADARKVLAPIFALNASFVTATLPWNEIVSIAGGGYDKYNCEPNKPRSSFSLNQRDYNATGWQQGFEMITDFFEKNPGGRSSQLMFELFANEATAAVPENATCWPWTDVRGFIQAQFTWTTGDIATEESANTVGAQIRGELSKTTGYDSPTVFVNYARGDETIEDIYSATKLPRLAQLKRQYDPFNLFAYYHPLPLEYP</sequence>
<dbReference type="InterPro" id="IPR016166">
    <property type="entry name" value="FAD-bd_PCMH"/>
</dbReference>
<dbReference type="HOGENOM" id="CLU_018354_0_1_1"/>
<evidence type="ECO:0000256" key="1">
    <source>
        <dbReference type="ARBA" id="ARBA00001974"/>
    </source>
</evidence>
<keyword evidence="4" id="KW-0274">FAD</keyword>
<dbReference type="GO" id="GO:0016491">
    <property type="term" value="F:oxidoreductase activity"/>
    <property type="evidence" value="ECO:0007669"/>
    <property type="project" value="UniProtKB-KW"/>
</dbReference>
<evidence type="ECO:0000256" key="5">
    <source>
        <dbReference type="ARBA" id="ARBA00023002"/>
    </source>
</evidence>
<keyword evidence="6" id="KW-0732">Signal</keyword>
<gene>
    <name evidence="8" type="ORF">TSTA_085010</name>
</gene>
<dbReference type="RefSeq" id="XP_002478233.1">
    <property type="nucleotide sequence ID" value="XM_002478188.1"/>
</dbReference>
<dbReference type="PhylomeDB" id="B8M0H3"/>
<evidence type="ECO:0000256" key="6">
    <source>
        <dbReference type="SAM" id="SignalP"/>
    </source>
</evidence>
<dbReference type="InterPro" id="IPR036318">
    <property type="entry name" value="FAD-bd_PCMH-like_sf"/>
</dbReference>
<dbReference type="AlphaFoldDB" id="B8M0H3"/>
<dbReference type="Proteomes" id="UP000001745">
    <property type="component" value="Unassembled WGS sequence"/>
</dbReference>
<feature type="signal peptide" evidence="6">
    <location>
        <begin position="1"/>
        <end position="24"/>
    </location>
</feature>
<dbReference type="InterPro" id="IPR016169">
    <property type="entry name" value="FAD-bd_PCMH_sub2"/>
</dbReference>
<dbReference type="PANTHER" id="PTHR42973:SF39">
    <property type="entry name" value="FAD-BINDING PCMH-TYPE DOMAIN-CONTAINING PROTEIN"/>
    <property type="match status" value="1"/>
</dbReference>
<dbReference type="VEuPathDB" id="FungiDB:TSTA_085010"/>
<evidence type="ECO:0000313" key="9">
    <source>
        <dbReference type="Proteomes" id="UP000001745"/>
    </source>
</evidence>
<dbReference type="OMA" id="STERWTI"/>
<dbReference type="SUPFAM" id="SSF56176">
    <property type="entry name" value="FAD-binding/transporter-associated domain-like"/>
    <property type="match status" value="1"/>
</dbReference>